<dbReference type="Pfam" id="PF17921">
    <property type="entry name" value="Integrase_H2C2"/>
    <property type="match status" value="1"/>
</dbReference>
<dbReference type="OrthoDB" id="407598at2759"/>
<dbReference type="InterPro" id="IPR001584">
    <property type="entry name" value="Integrase_cat-core"/>
</dbReference>
<dbReference type="InterPro" id="IPR050951">
    <property type="entry name" value="Retrovirus_Pol_polyprotein"/>
</dbReference>
<dbReference type="SUPFAM" id="SSF53098">
    <property type="entry name" value="Ribonuclease H-like"/>
    <property type="match status" value="2"/>
</dbReference>
<dbReference type="Gene3D" id="1.10.340.70">
    <property type="match status" value="1"/>
</dbReference>
<feature type="domain" description="Integrase catalytic" evidence="2">
    <location>
        <begin position="163"/>
        <end position="324"/>
    </location>
</feature>
<evidence type="ECO:0000259" key="2">
    <source>
        <dbReference type="PROSITE" id="PS50994"/>
    </source>
</evidence>
<dbReference type="GO" id="GO:0003676">
    <property type="term" value="F:nucleic acid binding"/>
    <property type="evidence" value="ECO:0007669"/>
    <property type="project" value="InterPro"/>
</dbReference>
<evidence type="ECO:0000313" key="4">
    <source>
        <dbReference type="Proteomes" id="UP000265515"/>
    </source>
</evidence>
<comment type="caution">
    <text evidence="3">The sequence shown here is derived from an EMBL/GenBank/DDBJ whole genome shotgun (WGS) entry which is preliminary data.</text>
</comment>
<protein>
    <recommendedName>
        <fullName evidence="2">Integrase catalytic domain-containing protein</fullName>
    </recommendedName>
</protein>
<dbReference type="InterPro" id="IPR036397">
    <property type="entry name" value="RNaseH_sf"/>
</dbReference>
<sequence>MYDFKLDPLKGEYNKVVDAPSRRADYLGVLVTEFGISDVVNRSMVEAYGEDTVMLEIIRKLEAKDEATSDEFMLVDGLLFLEKAGNKRLCVLYKESLSSLFLGECHDATTHFGYKKPATNLVQKFWWPTMMDDATTYVETCHVCQRDKPRMQAPVGLIKPLPIPIGPGLSAYMDFMDTLVTSKSGKRHIFLIVDTFNKYARPIAMPETARTDHVIKLFMDNKVCDFGLPKPIVSDKDVRFTSELWQNTAQQGDTQLQMTSGNHPKSNGPAEQMNRVVQHLLRHYIKPSQDDWDEKLPLIASLYNDVVHNTTVGVQESRKLGSRGVVLAGKKWRLLAQTVDDRENVVILEAVAGEQAGDVHSNGEAEFRGIGNEQFEAEWNGSWWDVDVLDRMGEKVLIHYHEYSDACDEFVDISRLRMRSRMLESNHCRQVKRGKTVLVFAEHPETRHSLAGPGWYEGVVHRLDRRPHGKGNRCKCKFHVGLCHLGRIQEDYNTCSPLARKENATIEGVVNHMAFLQAPCAAKVEALVYSRLDGDYSRIPSCPRGHRSWSHDIWSAKENHLCCELRPGGSLLSADPSEEGGKSSNEMWKRESANGIQMDRSASTVRIRKGRSSTITDTAASRMKSISSSVEHTVRRSERIQAIQFWKEMEKEVVHNHNNDSEVGKDIERIANGAAVAGAHAEIMSRLKELEISENRHLTDQPSDETDDAEEEGEMEWGGNGDDLWKDDLGDAEVNQVAENFEEGSGAAAVFLKENGNDVDDDEGHDSDGDEEEEGVESMEEEEGVEAMEEEEVEAMVEEEEKDCGFSVPSEKQHQEMAKQHQELENFRRAVRNDKDLHEGATRALEQDLEQALQRPDTGEPSNAAPTCLLGKQVDHVLAMLGDISTFAAPATISEQLGTLQIELRQLHQPPDNDRSTSASKLLMSSGRHPGINGQIEQMNKILQQVLHMYIRPDQVNWDEMLPKVVSAYNNSVHLSTCRTPNKLHKSFRPRRPFEGLNQDQIHRLPPDTREFAIQHEKELATVIEKLRKAQHRMVEQANKHRRPSQFQVGDLVWVKSKEFAPEENISQKLLPAYRGPWPVLEVKGG</sequence>
<dbReference type="SUPFAM" id="SSF54160">
    <property type="entry name" value="Chromo domain-like"/>
    <property type="match status" value="1"/>
</dbReference>
<dbReference type="PANTHER" id="PTHR37984">
    <property type="entry name" value="PROTEIN CBG26694"/>
    <property type="match status" value="1"/>
</dbReference>
<dbReference type="Gramene" id="GBG78811">
    <property type="protein sequence ID" value="GBG78811"/>
    <property type="gene ID" value="CBR_g28035"/>
</dbReference>
<reference evidence="3 4" key="1">
    <citation type="journal article" date="2018" name="Cell">
        <title>The Chara Genome: Secondary Complexity and Implications for Plant Terrestrialization.</title>
        <authorList>
            <person name="Nishiyama T."/>
            <person name="Sakayama H."/>
            <person name="Vries J.D."/>
            <person name="Buschmann H."/>
            <person name="Saint-Marcoux D."/>
            <person name="Ullrich K.K."/>
            <person name="Haas F.B."/>
            <person name="Vanderstraeten L."/>
            <person name="Becker D."/>
            <person name="Lang D."/>
            <person name="Vosolsobe S."/>
            <person name="Rombauts S."/>
            <person name="Wilhelmsson P.K.I."/>
            <person name="Janitza P."/>
            <person name="Kern R."/>
            <person name="Heyl A."/>
            <person name="Rumpler F."/>
            <person name="Villalobos L.I.A.C."/>
            <person name="Clay J.M."/>
            <person name="Skokan R."/>
            <person name="Toyoda A."/>
            <person name="Suzuki Y."/>
            <person name="Kagoshima H."/>
            <person name="Schijlen E."/>
            <person name="Tajeshwar N."/>
            <person name="Catarino B."/>
            <person name="Hetherington A.J."/>
            <person name="Saltykova A."/>
            <person name="Bonnot C."/>
            <person name="Breuninger H."/>
            <person name="Symeonidi A."/>
            <person name="Radhakrishnan G.V."/>
            <person name="Van Nieuwerburgh F."/>
            <person name="Deforce D."/>
            <person name="Chang C."/>
            <person name="Karol K.G."/>
            <person name="Hedrich R."/>
            <person name="Ulvskov P."/>
            <person name="Glockner G."/>
            <person name="Delwiche C.F."/>
            <person name="Petrasek J."/>
            <person name="Van de Peer Y."/>
            <person name="Friml J."/>
            <person name="Beilby M."/>
            <person name="Dolan L."/>
            <person name="Kohara Y."/>
            <person name="Sugano S."/>
            <person name="Fujiyama A."/>
            <person name="Delaux P.-M."/>
            <person name="Quint M."/>
            <person name="TheiBen G."/>
            <person name="Hagemann M."/>
            <person name="Harholt J."/>
            <person name="Dunand C."/>
            <person name="Zachgo S."/>
            <person name="Langdale J."/>
            <person name="Maumus F."/>
            <person name="Straeten D.V.D."/>
            <person name="Gould S.B."/>
            <person name="Rensing S.A."/>
        </authorList>
    </citation>
    <scope>NUCLEOTIDE SEQUENCE [LARGE SCALE GENOMIC DNA]</scope>
    <source>
        <strain evidence="3 4">S276</strain>
    </source>
</reference>
<proteinExistence type="predicted"/>
<dbReference type="PROSITE" id="PS50994">
    <property type="entry name" value="INTEGRASE"/>
    <property type="match status" value="1"/>
</dbReference>
<feature type="region of interest" description="Disordered" evidence="1">
    <location>
        <begin position="756"/>
        <end position="787"/>
    </location>
</feature>
<gene>
    <name evidence="3" type="ORF">CBR_g28035</name>
</gene>
<dbReference type="FunFam" id="3.30.420.10:FF:000032">
    <property type="entry name" value="Retrovirus-related Pol polyprotein from transposon 297-like Protein"/>
    <property type="match status" value="1"/>
</dbReference>
<dbReference type="EMBL" id="BFEA01000304">
    <property type="protein sequence ID" value="GBG78811.1"/>
    <property type="molecule type" value="Genomic_DNA"/>
</dbReference>
<dbReference type="Gene3D" id="3.30.420.10">
    <property type="entry name" value="Ribonuclease H-like superfamily/Ribonuclease H"/>
    <property type="match status" value="2"/>
</dbReference>
<dbReference type="GO" id="GO:0015074">
    <property type="term" value="P:DNA integration"/>
    <property type="evidence" value="ECO:0007669"/>
    <property type="project" value="InterPro"/>
</dbReference>
<evidence type="ECO:0000256" key="1">
    <source>
        <dbReference type="SAM" id="MobiDB-lite"/>
    </source>
</evidence>
<dbReference type="InterPro" id="IPR012337">
    <property type="entry name" value="RNaseH-like_sf"/>
</dbReference>
<feature type="region of interest" description="Disordered" evidence="1">
    <location>
        <begin position="694"/>
        <end position="718"/>
    </location>
</feature>
<keyword evidence="4" id="KW-1185">Reference proteome</keyword>
<dbReference type="AlphaFoldDB" id="A0A388L924"/>
<dbReference type="GO" id="GO:0003682">
    <property type="term" value="F:chromatin binding"/>
    <property type="evidence" value="ECO:0007669"/>
    <property type="project" value="InterPro"/>
</dbReference>
<feature type="compositionally biased region" description="Acidic residues" evidence="1">
    <location>
        <begin position="702"/>
        <end position="715"/>
    </location>
</feature>
<dbReference type="Proteomes" id="UP000265515">
    <property type="component" value="Unassembled WGS sequence"/>
</dbReference>
<accession>A0A388L924</accession>
<dbReference type="PANTHER" id="PTHR37984:SF5">
    <property type="entry name" value="PROTEIN NYNRIN-LIKE"/>
    <property type="match status" value="1"/>
</dbReference>
<dbReference type="InterPro" id="IPR041588">
    <property type="entry name" value="Integrase_H2C2"/>
</dbReference>
<feature type="compositionally biased region" description="Acidic residues" evidence="1">
    <location>
        <begin position="757"/>
        <end position="787"/>
    </location>
</feature>
<dbReference type="InterPro" id="IPR032001">
    <property type="entry name" value="SAWADEE_dom"/>
</dbReference>
<organism evidence="3 4">
    <name type="scientific">Chara braunii</name>
    <name type="common">Braun's stonewort</name>
    <dbReference type="NCBI Taxonomy" id="69332"/>
    <lineage>
        <taxon>Eukaryota</taxon>
        <taxon>Viridiplantae</taxon>
        <taxon>Streptophyta</taxon>
        <taxon>Charophyceae</taxon>
        <taxon>Charales</taxon>
        <taxon>Characeae</taxon>
        <taxon>Chara</taxon>
    </lineage>
</organism>
<name>A0A388L924_CHABU</name>
<evidence type="ECO:0000313" key="3">
    <source>
        <dbReference type="EMBL" id="GBG78811.1"/>
    </source>
</evidence>
<dbReference type="Pfam" id="PF16719">
    <property type="entry name" value="SAWADEE"/>
    <property type="match status" value="1"/>
</dbReference>
<dbReference type="InterPro" id="IPR016197">
    <property type="entry name" value="Chromo-like_dom_sf"/>
</dbReference>